<accession>A0ABC8K0N1</accession>
<evidence type="ECO:0000256" key="2">
    <source>
        <dbReference type="SAM" id="MobiDB-lite"/>
    </source>
</evidence>
<gene>
    <name evidence="4" type="ORF">ERUC_LOCUS17669</name>
</gene>
<dbReference type="PANTHER" id="PTHR31973">
    <property type="entry name" value="POLYPROTEIN, PUTATIVE-RELATED"/>
    <property type="match status" value="1"/>
</dbReference>
<dbReference type="AlphaFoldDB" id="A0ABC8K0N1"/>
<reference evidence="4 5" key="1">
    <citation type="submission" date="2022-03" db="EMBL/GenBank/DDBJ databases">
        <authorList>
            <person name="Macdonald S."/>
            <person name="Ahmed S."/>
            <person name="Newling K."/>
        </authorList>
    </citation>
    <scope>NUCLEOTIDE SEQUENCE [LARGE SCALE GENOMIC DNA]</scope>
</reference>
<keyword evidence="5" id="KW-1185">Reference proteome</keyword>
<proteinExistence type="predicted"/>
<keyword evidence="1" id="KW-0863">Zinc-finger</keyword>
<dbReference type="PANTHER" id="PTHR31973:SF195">
    <property type="entry name" value="MUDR FAMILY TRANSPOSASE"/>
    <property type="match status" value="1"/>
</dbReference>
<comment type="caution">
    <text evidence="4">The sequence shown here is derived from an EMBL/GenBank/DDBJ whole genome shotgun (WGS) entry which is preliminary data.</text>
</comment>
<evidence type="ECO:0000256" key="1">
    <source>
        <dbReference type="PROSITE-ProRule" id="PRU00047"/>
    </source>
</evidence>
<dbReference type="InterPro" id="IPR001878">
    <property type="entry name" value="Znf_CCHC"/>
</dbReference>
<dbReference type="Pfam" id="PF03108">
    <property type="entry name" value="DBD_Tnp_Mut"/>
    <property type="match status" value="1"/>
</dbReference>
<organism evidence="4 5">
    <name type="scientific">Eruca vesicaria subsp. sativa</name>
    <name type="common">Garden rocket</name>
    <name type="synonym">Eruca sativa</name>
    <dbReference type="NCBI Taxonomy" id="29727"/>
    <lineage>
        <taxon>Eukaryota</taxon>
        <taxon>Viridiplantae</taxon>
        <taxon>Streptophyta</taxon>
        <taxon>Embryophyta</taxon>
        <taxon>Tracheophyta</taxon>
        <taxon>Spermatophyta</taxon>
        <taxon>Magnoliopsida</taxon>
        <taxon>eudicotyledons</taxon>
        <taxon>Gunneridae</taxon>
        <taxon>Pentapetalae</taxon>
        <taxon>rosids</taxon>
        <taxon>malvids</taxon>
        <taxon>Brassicales</taxon>
        <taxon>Brassicaceae</taxon>
        <taxon>Brassiceae</taxon>
        <taxon>Eruca</taxon>
    </lineage>
</organism>
<dbReference type="Proteomes" id="UP001642260">
    <property type="component" value="Unassembled WGS sequence"/>
</dbReference>
<sequence length="403" mass="46141">MVQIYSLCGKWKRNEKSQLEFVLDTYKFASFSEIDENVTYKDFLEMVIEDLSIDSQDIALRYELPSSTESKSPPVDIRNHRQLTTFFNKVKENSSELIPLCVTVNDKVNMIALENVGTNIESKTIHSGDNHSYVDESSEPEKQQELHGSIESNNIMSDSEAHNDRYEEGNHPFRFHPILAPCPISVEYSYSTRDSDGLHVNQRFKNKQELMLKMRKWALEWKFEFRSLYSDKSRVVLVCVDDKCTWRMRATKINSSSDVFVVKRYVHEHTCDTTGKSVNHKQATAKLVGTLICNNNGEGKDGLKPKQIIEQVRKEHGIEITYGKAWRAKEQVENLMRGTHGSEIEVLCSPNKQSNVRSTRKRMRSAGGSHKCSKCGREGHHKNTCDIPSAVEEESTQIPMVPT</sequence>
<feature type="compositionally biased region" description="Basic and acidic residues" evidence="2">
    <location>
        <begin position="123"/>
        <end position="145"/>
    </location>
</feature>
<dbReference type="GO" id="GO:0008270">
    <property type="term" value="F:zinc ion binding"/>
    <property type="evidence" value="ECO:0007669"/>
    <property type="project" value="UniProtKB-KW"/>
</dbReference>
<evidence type="ECO:0000313" key="5">
    <source>
        <dbReference type="Proteomes" id="UP001642260"/>
    </source>
</evidence>
<dbReference type="PROSITE" id="PS50158">
    <property type="entry name" value="ZF_CCHC"/>
    <property type="match status" value="1"/>
</dbReference>
<keyword evidence="1" id="KW-0479">Metal-binding</keyword>
<protein>
    <recommendedName>
        <fullName evidence="3">CCHC-type domain-containing protein</fullName>
    </recommendedName>
</protein>
<evidence type="ECO:0000259" key="3">
    <source>
        <dbReference type="PROSITE" id="PS50158"/>
    </source>
</evidence>
<keyword evidence="1" id="KW-0862">Zinc</keyword>
<feature type="region of interest" description="Disordered" evidence="2">
    <location>
        <begin position="352"/>
        <end position="379"/>
    </location>
</feature>
<dbReference type="EMBL" id="CAKOAT010164043">
    <property type="protein sequence ID" value="CAH8349596.1"/>
    <property type="molecule type" value="Genomic_DNA"/>
</dbReference>
<dbReference type="InterPro" id="IPR004332">
    <property type="entry name" value="Transposase_MuDR"/>
</dbReference>
<feature type="region of interest" description="Disordered" evidence="2">
    <location>
        <begin position="122"/>
        <end position="147"/>
    </location>
</feature>
<feature type="domain" description="CCHC-type" evidence="3">
    <location>
        <begin position="371"/>
        <end position="385"/>
    </location>
</feature>
<name>A0ABC8K0N1_ERUVS</name>
<evidence type="ECO:0000313" key="4">
    <source>
        <dbReference type="EMBL" id="CAH8349596.1"/>
    </source>
</evidence>